<organism evidence="3 4">
    <name type="scientific">Pseudocercospora fuligena</name>
    <dbReference type="NCBI Taxonomy" id="685502"/>
    <lineage>
        <taxon>Eukaryota</taxon>
        <taxon>Fungi</taxon>
        <taxon>Dikarya</taxon>
        <taxon>Ascomycota</taxon>
        <taxon>Pezizomycotina</taxon>
        <taxon>Dothideomycetes</taxon>
        <taxon>Dothideomycetidae</taxon>
        <taxon>Mycosphaerellales</taxon>
        <taxon>Mycosphaerellaceae</taxon>
        <taxon>Pseudocercospora</taxon>
    </lineage>
</organism>
<dbReference type="AlphaFoldDB" id="A0A8H6VGY9"/>
<dbReference type="PANTHER" id="PTHR10039:SF5">
    <property type="entry name" value="NACHT DOMAIN-CONTAINING PROTEIN"/>
    <property type="match status" value="1"/>
</dbReference>
<evidence type="ECO:0000256" key="1">
    <source>
        <dbReference type="ARBA" id="ARBA00022737"/>
    </source>
</evidence>
<evidence type="ECO:0000313" key="3">
    <source>
        <dbReference type="EMBL" id="KAF7191125.1"/>
    </source>
</evidence>
<sequence>MAAVPSSSRRYHNNVARDQSRVHYGDVHGDAYYGDVLNNKRDMAQEILASLRFPGMNRYHERPLDSFPGTYEWIFDGISTNFRQWLTSSDEVYWVNGKAGSGKSCLMTLISEHPWTTELLQDWGGGEVTVVPFFFWAAGGELEKSQLGLMRSLLFQILDQYRELAQTCLPQRWTAHESRTNYEKPWSQKELQKGLRMILRDDRMTSRFCFLIDGLDEFDGDHRDLIECLDALSTQGFIKLLVSSRPWNVFHAAYGRSDQVWWLRLQDLTSHDMDLFITSRFENDSRFQALMMRERSRGYERFGARDILYQLRQSAEGVFLWVDLVIKTLRCGLGEHDTLAGLSKRLKFLPREIDAMLQHIFESIEPVYRQLAARSFLVLDSLQSHWTGLPVTWVAYLGHELELGSSGLPGIDVYEMEKNEQSRQAAEQMVRRCCRDLIEVHYVEGNTEELQQSTFPFRFVGRTYIRYGHRTMFDFIRSKVQDGYLQSLAGCSFDSMLSVCKLLVLVSAPALPEKYADIVREFMRVNYKVYHSMQSELELLSLVRQLINLGVRLESDGHTCCQGMENSLLSHDGFSPLSIQPWLDHYLELRVATLVGCAALLWRSERLFWSLLTAKPSYVTRHSRQAWLICMFIERYRPYKPTGTLMRLCGLSDIAVQEVSSQIDSSAAEDPSIPLLDAFDMVRYVVLNHSQIKRRMGHAAIWLAWRGTGLEKHLDFHHCKDILYWMEERNVDVQQLALSCPSPSYSVEFYWGGEFSTELMYDEQEFLRQFWPSLKQVMEHCQKVVTEAKNPTSGAQIKIETQVEKHSAASDTLRSANIVPRKRRFSIRDEM</sequence>
<dbReference type="Gene3D" id="3.40.50.300">
    <property type="entry name" value="P-loop containing nucleotide triphosphate hydrolases"/>
    <property type="match status" value="1"/>
</dbReference>
<reference evidence="3" key="1">
    <citation type="submission" date="2020-04" db="EMBL/GenBank/DDBJ databases">
        <title>Draft genome resource of the tomato pathogen Pseudocercospora fuligena.</title>
        <authorList>
            <person name="Zaccaron A."/>
        </authorList>
    </citation>
    <scope>NUCLEOTIDE SEQUENCE</scope>
    <source>
        <strain evidence="3">PF001</strain>
    </source>
</reference>
<evidence type="ECO:0000259" key="2">
    <source>
        <dbReference type="PROSITE" id="PS50837"/>
    </source>
</evidence>
<name>A0A8H6VGY9_9PEZI</name>
<dbReference type="SUPFAM" id="SSF52540">
    <property type="entry name" value="P-loop containing nucleoside triphosphate hydrolases"/>
    <property type="match status" value="1"/>
</dbReference>
<keyword evidence="4" id="KW-1185">Reference proteome</keyword>
<dbReference type="Pfam" id="PF25053">
    <property type="entry name" value="DUF7791"/>
    <property type="match status" value="1"/>
</dbReference>
<dbReference type="OrthoDB" id="443402at2759"/>
<dbReference type="PROSITE" id="PS50837">
    <property type="entry name" value="NACHT"/>
    <property type="match status" value="1"/>
</dbReference>
<comment type="caution">
    <text evidence="3">The sequence shown here is derived from an EMBL/GenBank/DDBJ whole genome shotgun (WGS) entry which is preliminary data.</text>
</comment>
<evidence type="ECO:0000313" key="4">
    <source>
        <dbReference type="Proteomes" id="UP000660729"/>
    </source>
</evidence>
<feature type="domain" description="NACHT" evidence="2">
    <location>
        <begin position="91"/>
        <end position="246"/>
    </location>
</feature>
<gene>
    <name evidence="3" type="ORF">HII31_07485</name>
</gene>
<dbReference type="Pfam" id="PF24883">
    <property type="entry name" value="NPHP3_N"/>
    <property type="match status" value="1"/>
</dbReference>
<dbReference type="Proteomes" id="UP000660729">
    <property type="component" value="Unassembled WGS sequence"/>
</dbReference>
<protein>
    <submittedName>
        <fullName evidence="3">Vegetative incompatibility protein HET-E-1</fullName>
    </submittedName>
</protein>
<keyword evidence="1" id="KW-0677">Repeat</keyword>
<dbReference type="InterPro" id="IPR056884">
    <property type="entry name" value="NPHP3-like_N"/>
</dbReference>
<dbReference type="InterPro" id="IPR027417">
    <property type="entry name" value="P-loop_NTPase"/>
</dbReference>
<dbReference type="EMBL" id="JABCIY010000160">
    <property type="protein sequence ID" value="KAF7191125.1"/>
    <property type="molecule type" value="Genomic_DNA"/>
</dbReference>
<dbReference type="InterPro" id="IPR007111">
    <property type="entry name" value="NACHT_NTPase"/>
</dbReference>
<accession>A0A8H6VGY9</accession>
<dbReference type="PANTHER" id="PTHR10039">
    <property type="entry name" value="AMELOGENIN"/>
    <property type="match status" value="1"/>
</dbReference>
<dbReference type="InterPro" id="IPR056693">
    <property type="entry name" value="DUF7791"/>
</dbReference>
<proteinExistence type="predicted"/>